<dbReference type="AlphaFoldDB" id="A0A836KEE4"/>
<evidence type="ECO:0000313" key="1">
    <source>
        <dbReference type="EMBL" id="KAG5470841.1"/>
    </source>
</evidence>
<keyword evidence="2" id="KW-1185">Reference proteome</keyword>
<organism evidence="1 2">
    <name type="scientific">Leishmania enriettii</name>
    <dbReference type="NCBI Taxonomy" id="5663"/>
    <lineage>
        <taxon>Eukaryota</taxon>
        <taxon>Discoba</taxon>
        <taxon>Euglenozoa</taxon>
        <taxon>Kinetoplastea</taxon>
        <taxon>Metakinetoplastina</taxon>
        <taxon>Trypanosomatida</taxon>
        <taxon>Trypanosomatidae</taxon>
        <taxon>Leishmaniinae</taxon>
        <taxon>Leishmania</taxon>
    </lineage>
</organism>
<gene>
    <name evidence="1" type="ORF">CUR178_02145</name>
</gene>
<evidence type="ECO:0008006" key="3">
    <source>
        <dbReference type="Google" id="ProtNLM"/>
    </source>
</evidence>
<dbReference type="RefSeq" id="XP_067690011.1">
    <property type="nucleotide sequence ID" value="XM_067833908.1"/>
</dbReference>
<reference evidence="1 2" key="1">
    <citation type="submission" date="2021-02" db="EMBL/GenBank/DDBJ databases">
        <title>Leishmania (Mundinia) enrietti genome sequencing and assembly.</title>
        <authorList>
            <person name="Almutairi H."/>
            <person name="Gatherer D."/>
        </authorList>
    </citation>
    <scope>NUCLEOTIDE SEQUENCE [LARGE SCALE GENOMIC DNA]</scope>
    <source>
        <strain evidence="1">CUR178</strain>
    </source>
</reference>
<dbReference type="SUPFAM" id="SSF52141">
    <property type="entry name" value="Uracil-DNA glycosylase-like"/>
    <property type="match status" value="1"/>
</dbReference>
<dbReference type="GeneID" id="94169418"/>
<accession>A0A836KEE4</accession>
<evidence type="ECO:0000313" key="2">
    <source>
        <dbReference type="Proteomes" id="UP000674179"/>
    </source>
</evidence>
<dbReference type="EMBL" id="JAFHKP010000032">
    <property type="protein sequence ID" value="KAG5470841.1"/>
    <property type="molecule type" value="Genomic_DNA"/>
</dbReference>
<proteinExistence type="predicted"/>
<name>A0A836KEE4_LEIEN</name>
<sequence length="303" mass="32942">MPSVKKAAAAPLKRQAEETTIAAMHRVRGATAAYTSNDAAKSSSTAVSKTTPVADEDHPIGPAVHAECRVLLCGTFPPVKKSIHFYYPNANNDMWKVLGQVFCDDAYAFYTPAACASSLPSAPSKPLGSRAATRALDEARILRFADSQAVGFFDVCRRVRRHRGNSADDNIEALERTDVVRDVLSHTPHCTGIIATGTLALKMLLDDLTAHGTFRTSGEEPMEAVLMVRQGHRKYKLPPIGGKLKWIPSETCAFRSAVWIHRGPSTSRALPLKLEDKTRLYRHAFAEHLPLPLAPAPVPVANA</sequence>
<dbReference type="KEGG" id="lenr:94169418"/>
<dbReference type="Gene3D" id="3.40.470.10">
    <property type="entry name" value="Uracil-DNA glycosylase-like domain"/>
    <property type="match status" value="1"/>
</dbReference>
<dbReference type="InterPro" id="IPR036895">
    <property type="entry name" value="Uracil-DNA_glycosylase-like_sf"/>
</dbReference>
<dbReference type="Proteomes" id="UP000674179">
    <property type="component" value="Chromosome 32"/>
</dbReference>
<comment type="caution">
    <text evidence="1">The sequence shown here is derived from an EMBL/GenBank/DDBJ whole genome shotgun (WGS) entry which is preliminary data.</text>
</comment>
<dbReference type="OrthoDB" id="270855at2759"/>
<protein>
    <recommendedName>
        <fullName evidence="3">Uracil-DNA glycosylase-like domain-containing protein</fullName>
    </recommendedName>
</protein>